<dbReference type="GeneID" id="78391114"/>
<dbReference type="InterPro" id="IPR002677">
    <property type="entry name" value="Ribosomal_bL32"/>
</dbReference>
<dbReference type="HAMAP" id="MF_00340">
    <property type="entry name" value="Ribosomal_bL32"/>
    <property type="match status" value="1"/>
</dbReference>
<dbReference type="NCBIfam" id="TIGR01031">
    <property type="entry name" value="rpmF_bact"/>
    <property type="match status" value="1"/>
</dbReference>
<dbReference type="PANTHER" id="PTHR35534">
    <property type="entry name" value="50S RIBOSOMAL PROTEIN L32"/>
    <property type="match status" value="1"/>
</dbReference>
<evidence type="ECO:0000256" key="2">
    <source>
        <dbReference type="ARBA" id="ARBA00022980"/>
    </source>
</evidence>
<proteinExistence type="inferred from homology"/>
<name>A0A223ASN9_9FIRM</name>
<reference evidence="8" key="1">
    <citation type="submission" date="2016-05" db="EMBL/GenBank/DDBJ databases">
        <authorList>
            <person name="Holder M.E."/>
            <person name="Ajami N.J."/>
            <person name="Petrosino J.F."/>
        </authorList>
    </citation>
    <scope>NUCLEOTIDE SEQUENCE [LARGE SCALE GENOMIC DNA]</scope>
    <source>
        <strain evidence="8">ATCC 700696</strain>
    </source>
</reference>
<gene>
    <name evidence="5" type="primary">rpmF</name>
    <name evidence="7" type="ORF">AXF17_05775</name>
</gene>
<dbReference type="GO" id="GO:0006412">
    <property type="term" value="P:translation"/>
    <property type="evidence" value="ECO:0007669"/>
    <property type="project" value="UniProtKB-UniRule"/>
</dbReference>
<organism evidence="7 8">
    <name type="scientific">Mogibacterium pumilum</name>
    <dbReference type="NCBI Taxonomy" id="86332"/>
    <lineage>
        <taxon>Bacteria</taxon>
        <taxon>Bacillati</taxon>
        <taxon>Bacillota</taxon>
        <taxon>Clostridia</taxon>
        <taxon>Peptostreptococcales</taxon>
        <taxon>Anaerovoracaceae</taxon>
        <taxon>Mogibacterium</taxon>
    </lineage>
</organism>
<dbReference type="GO" id="GO:0003735">
    <property type="term" value="F:structural constituent of ribosome"/>
    <property type="evidence" value="ECO:0007669"/>
    <property type="project" value="InterPro"/>
</dbReference>
<dbReference type="AlphaFoldDB" id="A0A223ASN9"/>
<accession>A0A223ASN9</accession>
<dbReference type="EMBL" id="CP016199">
    <property type="protein sequence ID" value="ASS37982.1"/>
    <property type="molecule type" value="Genomic_DNA"/>
</dbReference>
<dbReference type="PANTHER" id="PTHR35534:SF1">
    <property type="entry name" value="LARGE RIBOSOMAL SUBUNIT PROTEIN BL32"/>
    <property type="match status" value="1"/>
</dbReference>
<keyword evidence="8" id="KW-1185">Reference proteome</keyword>
<dbReference type="SUPFAM" id="SSF57829">
    <property type="entry name" value="Zn-binding ribosomal proteins"/>
    <property type="match status" value="1"/>
</dbReference>
<feature type="compositionally biased region" description="Basic residues" evidence="6">
    <location>
        <begin position="1"/>
        <end position="15"/>
    </location>
</feature>
<dbReference type="GO" id="GO:0015934">
    <property type="term" value="C:large ribosomal subunit"/>
    <property type="evidence" value="ECO:0007669"/>
    <property type="project" value="InterPro"/>
</dbReference>
<evidence type="ECO:0000256" key="5">
    <source>
        <dbReference type="HAMAP-Rule" id="MF_00340"/>
    </source>
</evidence>
<evidence type="ECO:0000256" key="4">
    <source>
        <dbReference type="ARBA" id="ARBA00035178"/>
    </source>
</evidence>
<dbReference type="InterPro" id="IPR011332">
    <property type="entry name" value="Ribosomal_zn-bd"/>
</dbReference>
<dbReference type="Pfam" id="PF01783">
    <property type="entry name" value="Ribosomal_L32p"/>
    <property type="match status" value="1"/>
</dbReference>
<sequence>MAVPKRKTSKAKTASRKAANMKMGAPGLSTCPQCHEPKLPHRVCPTCGFYDGKDVVNNAE</sequence>
<evidence type="ECO:0000313" key="8">
    <source>
        <dbReference type="Proteomes" id="UP000214689"/>
    </source>
</evidence>
<evidence type="ECO:0000256" key="3">
    <source>
        <dbReference type="ARBA" id="ARBA00023274"/>
    </source>
</evidence>
<evidence type="ECO:0000256" key="1">
    <source>
        <dbReference type="ARBA" id="ARBA00008560"/>
    </source>
</evidence>
<evidence type="ECO:0000313" key="7">
    <source>
        <dbReference type="EMBL" id="ASS37982.1"/>
    </source>
</evidence>
<evidence type="ECO:0000256" key="6">
    <source>
        <dbReference type="SAM" id="MobiDB-lite"/>
    </source>
</evidence>
<keyword evidence="2 5" id="KW-0689">Ribosomal protein</keyword>
<comment type="similarity">
    <text evidence="1 5">Belongs to the bacterial ribosomal protein bL32 family.</text>
</comment>
<dbReference type="Proteomes" id="UP000214689">
    <property type="component" value="Chromosome"/>
</dbReference>
<feature type="region of interest" description="Disordered" evidence="6">
    <location>
        <begin position="1"/>
        <end position="21"/>
    </location>
</feature>
<protein>
    <recommendedName>
        <fullName evidence="4 5">Large ribosomal subunit protein bL32</fullName>
    </recommendedName>
</protein>
<dbReference type="OrthoDB" id="9812874at2"/>
<dbReference type="RefSeq" id="WP_094234218.1">
    <property type="nucleotide sequence ID" value="NZ_CP016199.1"/>
</dbReference>
<keyword evidence="3 5" id="KW-0687">Ribonucleoprotein</keyword>
<dbReference type="InterPro" id="IPR044957">
    <property type="entry name" value="Ribosomal_bL32_bact"/>
</dbReference>